<dbReference type="InterPro" id="IPR000801">
    <property type="entry name" value="Esterase-like"/>
</dbReference>
<protein>
    <recommendedName>
        <fullName evidence="3">Esterase</fullName>
    </recommendedName>
</protein>
<dbReference type="InterPro" id="IPR050583">
    <property type="entry name" value="Mycobacterial_A85_antigen"/>
</dbReference>
<dbReference type="PANTHER" id="PTHR48098:SF1">
    <property type="entry name" value="DIACYLGLYCEROL ACYLTRANSFERASE_MYCOLYLTRANSFERASE AG85A"/>
    <property type="match status" value="1"/>
</dbReference>
<dbReference type="InterPro" id="IPR029058">
    <property type="entry name" value="AB_hydrolase_fold"/>
</dbReference>
<evidence type="ECO:0008006" key="3">
    <source>
        <dbReference type="Google" id="ProtNLM"/>
    </source>
</evidence>
<gene>
    <name evidence="1" type="ORF">CG419_05395</name>
</gene>
<dbReference type="AlphaFoldDB" id="A0AAC9UPP9"/>
<dbReference type="Pfam" id="PF00756">
    <property type="entry name" value="Esterase"/>
    <property type="match status" value="1"/>
</dbReference>
<dbReference type="EMBL" id="CP022474">
    <property type="protein sequence ID" value="ASN60100.1"/>
    <property type="molecule type" value="Genomic_DNA"/>
</dbReference>
<evidence type="ECO:0000313" key="2">
    <source>
        <dbReference type="Proteomes" id="UP000199749"/>
    </source>
</evidence>
<dbReference type="GO" id="GO:0016747">
    <property type="term" value="F:acyltransferase activity, transferring groups other than amino-acyl groups"/>
    <property type="evidence" value="ECO:0007669"/>
    <property type="project" value="TreeGrafter"/>
</dbReference>
<organism evidence="1 2">
    <name type="scientific">Latilactobacillus curvatus</name>
    <name type="common">Lactobacillus curvatus</name>
    <dbReference type="NCBI Taxonomy" id="28038"/>
    <lineage>
        <taxon>Bacteria</taxon>
        <taxon>Bacillati</taxon>
        <taxon>Bacillota</taxon>
        <taxon>Bacilli</taxon>
        <taxon>Lactobacillales</taxon>
        <taxon>Lactobacillaceae</taxon>
        <taxon>Latilactobacillus</taxon>
    </lineage>
</organism>
<dbReference type="RefSeq" id="WP_089556702.1">
    <property type="nucleotide sequence ID" value="NZ_CP022474.1"/>
</dbReference>
<dbReference type="Proteomes" id="UP000199749">
    <property type="component" value="Chromosome"/>
</dbReference>
<dbReference type="Gene3D" id="3.40.50.1820">
    <property type="entry name" value="alpha/beta hydrolase"/>
    <property type="match status" value="1"/>
</dbReference>
<name>A0AAC9UPP9_LATCU</name>
<proteinExistence type="predicted"/>
<accession>A0AAC9UPP9</accession>
<dbReference type="SUPFAM" id="SSF53474">
    <property type="entry name" value="alpha/beta-Hydrolases"/>
    <property type="match status" value="1"/>
</dbReference>
<reference evidence="1 2" key="1">
    <citation type="submission" date="2017-07" db="EMBL/GenBank/DDBJ databases">
        <title>Lactobacillus curvatus MRS6 whole genome.</title>
        <authorList>
            <person name="Jans C."/>
            <person name="Lagler S."/>
            <person name="Lacroix C."/>
            <person name="Meile L."/>
            <person name="Stevens M.J.A."/>
        </authorList>
    </citation>
    <scope>NUCLEOTIDE SEQUENCE [LARGE SCALE GENOMIC DNA]</scope>
    <source>
        <strain evidence="1 2">MRS6</strain>
    </source>
</reference>
<dbReference type="PANTHER" id="PTHR48098">
    <property type="entry name" value="ENTEROCHELIN ESTERASE-RELATED"/>
    <property type="match status" value="1"/>
</dbReference>
<sequence length="254" mass="28400">MTLINMQFYANTLQQTATISVILPEPRSSDQVSLTATEWPYMILLHGLGMNQSDIIRKTSIERYATATQMAIILPSLGRSCYLDSPSFPAWQFLTTELMPRVTATFKLSTNLADCFIAGISMGGYGALRWGLVEPKRFRGIGVISGAVNYFNFPTTILETLPPYRELINQQNMIPVDLDDLLTSELTSSVYIACGTQDDFYVDNQALVSKLTAIGQVPIFVTENSGHDWSFWDHQLQQVLHRFSNERLGTANAN</sequence>
<evidence type="ECO:0000313" key="1">
    <source>
        <dbReference type="EMBL" id="ASN60100.1"/>
    </source>
</evidence>